<sequence>MIKKNLLLPVAALMVAFVANAQTAQQPPYKALPYPPTVHDMTPARSYQAPQGISYRADDFYSDNVRLSAQWFYATENAGKKLPTVVMAHGWGGVAARFRKDAIDLARAGYLVLIFDYRGWGDSDGRVVRTGKRSETANRGEPETAQIKELRGYVDPIEQTEDWFNAINYAVTQPMVDTDHIGIRGSSYSGGFVIYVAARDARVKAIVSQVGAFDGRPRMPYRTPAEVEKANENASLLATGRAAYPGEGLQTRAMEGAPVGNKYLRWAPIFDADRITQPTLFIVAEKEDMFSNEDSGVLACNRVKGPRKLLVIPGHSHYGVYADGVREPAIEEAIKWFDRYLKAGDSSARSTAALGESERGECRVETAVRMKVPPPPKAN</sequence>
<dbReference type="SUPFAM" id="SSF53474">
    <property type="entry name" value="alpha/beta-Hydrolases"/>
    <property type="match status" value="1"/>
</dbReference>
<feature type="domain" description="Xaa-Pro dipeptidyl-peptidase-like" evidence="3">
    <location>
        <begin position="63"/>
        <end position="217"/>
    </location>
</feature>
<dbReference type="Gene3D" id="3.40.50.1820">
    <property type="entry name" value="alpha/beta hydrolase"/>
    <property type="match status" value="1"/>
</dbReference>
<evidence type="ECO:0000256" key="2">
    <source>
        <dbReference type="SAM" id="SignalP"/>
    </source>
</evidence>
<gene>
    <name evidence="4" type="ORF">AWB68_07901</name>
</gene>
<keyword evidence="1 4" id="KW-0378">Hydrolase</keyword>
<keyword evidence="5" id="KW-1185">Reference proteome</keyword>
<dbReference type="InterPro" id="IPR000383">
    <property type="entry name" value="Xaa-Pro-like_dom"/>
</dbReference>
<evidence type="ECO:0000313" key="5">
    <source>
        <dbReference type="Proteomes" id="UP000054770"/>
    </source>
</evidence>
<name>A0A158L096_9BURK</name>
<dbReference type="PANTHER" id="PTHR22946">
    <property type="entry name" value="DIENELACTONE HYDROLASE DOMAIN-CONTAINING PROTEIN-RELATED"/>
    <property type="match status" value="1"/>
</dbReference>
<dbReference type="AlphaFoldDB" id="A0A158L096"/>
<dbReference type="PANTHER" id="PTHR22946:SF9">
    <property type="entry name" value="POLYKETIDE TRANSFERASE AF380"/>
    <property type="match status" value="1"/>
</dbReference>
<comment type="caution">
    <text evidence="4">The sequence shown here is derived from an EMBL/GenBank/DDBJ whole genome shotgun (WGS) entry which is preliminary data.</text>
</comment>
<feature type="signal peptide" evidence="2">
    <location>
        <begin position="1"/>
        <end position="21"/>
    </location>
</feature>
<keyword evidence="2" id="KW-0732">Signal</keyword>
<dbReference type="Pfam" id="PF02129">
    <property type="entry name" value="Peptidase_S15"/>
    <property type="match status" value="1"/>
</dbReference>
<feature type="chain" id="PRO_5011120180" evidence="2">
    <location>
        <begin position="22"/>
        <end position="379"/>
    </location>
</feature>
<dbReference type="InterPro" id="IPR029058">
    <property type="entry name" value="AB_hydrolase_fold"/>
</dbReference>
<dbReference type="RefSeq" id="WP_160110155.1">
    <property type="nucleotide sequence ID" value="NZ_FCON02000211.1"/>
</dbReference>
<organism evidence="4 5">
    <name type="scientific">Caballeronia choica</name>
    <dbReference type="NCBI Taxonomy" id="326476"/>
    <lineage>
        <taxon>Bacteria</taxon>
        <taxon>Pseudomonadati</taxon>
        <taxon>Pseudomonadota</taxon>
        <taxon>Betaproteobacteria</taxon>
        <taxon>Burkholderiales</taxon>
        <taxon>Burkholderiaceae</taxon>
        <taxon>Caballeronia</taxon>
    </lineage>
</organism>
<evidence type="ECO:0000259" key="3">
    <source>
        <dbReference type="Pfam" id="PF02129"/>
    </source>
</evidence>
<evidence type="ECO:0000313" key="4">
    <source>
        <dbReference type="EMBL" id="SAL86071.1"/>
    </source>
</evidence>
<dbReference type="GO" id="GO:0052689">
    <property type="term" value="F:carboxylic ester hydrolase activity"/>
    <property type="evidence" value="ECO:0007669"/>
    <property type="project" value="UniProtKB-ARBA"/>
</dbReference>
<accession>A0A158L096</accession>
<protein>
    <submittedName>
        <fullName evidence="4">Alpha/beta hydrolase</fullName>
    </submittedName>
</protein>
<dbReference type="InterPro" id="IPR050261">
    <property type="entry name" value="FrsA_esterase"/>
</dbReference>
<dbReference type="Proteomes" id="UP000054770">
    <property type="component" value="Unassembled WGS sequence"/>
</dbReference>
<dbReference type="OrthoDB" id="9805123at2"/>
<proteinExistence type="predicted"/>
<dbReference type="EMBL" id="FCON02000211">
    <property type="protein sequence ID" value="SAL86071.1"/>
    <property type="molecule type" value="Genomic_DNA"/>
</dbReference>
<evidence type="ECO:0000256" key="1">
    <source>
        <dbReference type="ARBA" id="ARBA00022801"/>
    </source>
</evidence>
<reference evidence="4" key="1">
    <citation type="submission" date="2016-01" db="EMBL/GenBank/DDBJ databases">
        <authorList>
            <person name="Peeters C."/>
        </authorList>
    </citation>
    <scope>NUCLEOTIDE SEQUENCE [LARGE SCALE GENOMIC DNA]</scope>
    <source>
        <strain evidence="4">LMG 22940</strain>
    </source>
</reference>